<comment type="caution">
    <text evidence="6">The sequence shown here is derived from an EMBL/GenBank/DDBJ whole genome shotgun (WGS) entry which is preliminary data.</text>
</comment>
<dbReference type="PATRIC" id="fig|284581.3.peg.2607"/>
<comment type="similarity">
    <text evidence="2 4">Belongs to the FliE family.</text>
</comment>
<dbReference type="GO" id="GO:0003774">
    <property type="term" value="F:cytoskeletal motor activity"/>
    <property type="evidence" value="ECO:0007669"/>
    <property type="project" value="InterPro"/>
</dbReference>
<dbReference type="HAMAP" id="MF_00724">
    <property type="entry name" value="FliE"/>
    <property type="match status" value="1"/>
</dbReference>
<accession>A0A0M0L748</accession>
<evidence type="ECO:0000256" key="1">
    <source>
        <dbReference type="ARBA" id="ARBA00004117"/>
    </source>
</evidence>
<evidence type="ECO:0000313" key="7">
    <source>
        <dbReference type="Proteomes" id="UP000037558"/>
    </source>
</evidence>
<dbReference type="STRING" id="284581.AMD01_12430"/>
<reference evidence="7" key="1">
    <citation type="submission" date="2015-08" db="EMBL/GenBank/DDBJ databases">
        <title>Fjat-14210 dsm16467.</title>
        <authorList>
            <person name="Liu B."/>
            <person name="Wang J."/>
            <person name="Zhu Y."/>
            <person name="Liu G."/>
            <person name="Chen Q."/>
            <person name="Chen Z."/>
            <person name="Lan J."/>
            <person name="Che J."/>
            <person name="Ge C."/>
            <person name="Shi H."/>
            <person name="Pan Z."/>
            <person name="Liu X."/>
        </authorList>
    </citation>
    <scope>NUCLEOTIDE SEQUENCE [LARGE SCALE GENOMIC DNA]</scope>
    <source>
        <strain evidence="7">DSM 16467</strain>
    </source>
</reference>
<organism evidence="6 7">
    <name type="scientific">Priestia koreensis</name>
    <dbReference type="NCBI Taxonomy" id="284581"/>
    <lineage>
        <taxon>Bacteria</taxon>
        <taxon>Bacillati</taxon>
        <taxon>Bacillota</taxon>
        <taxon>Bacilli</taxon>
        <taxon>Bacillales</taxon>
        <taxon>Bacillaceae</taxon>
        <taxon>Priestia</taxon>
    </lineage>
</organism>
<dbReference type="InterPro" id="IPR001624">
    <property type="entry name" value="FliE"/>
</dbReference>
<dbReference type="AlphaFoldDB" id="A0A0M0L748"/>
<dbReference type="Pfam" id="PF02049">
    <property type="entry name" value="FliE"/>
    <property type="match status" value="1"/>
</dbReference>
<evidence type="ECO:0000256" key="5">
    <source>
        <dbReference type="NCBIfam" id="TIGR00205"/>
    </source>
</evidence>
<sequence length="87" mass="9579">MLPAQTNTPIKNSGSESFGTLLKDAIDSVNQSQVVADQATQKLVNGEDIDLHEVMITSQKASITLQTAVEVRNKMIEAYQEVMRMQV</sequence>
<dbReference type="Proteomes" id="UP000037558">
    <property type="component" value="Unassembled WGS sequence"/>
</dbReference>
<evidence type="ECO:0000256" key="3">
    <source>
        <dbReference type="ARBA" id="ARBA00023143"/>
    </source>
</evidence>
<keyword evidence="6" id="KW-0966">Cell projection</keyword>
<comment type="subcellular location">
    <subcellularLocation>
        <location evidence="1 4">Bacterial flagellum basal body</location>
    </subcellularLocation>
</comment>
<evidence type="ECO:0000256" key="2">
    <source>
        <dbReference type="ARBA" id="ARBA00009272"/>
    </source>
</evidence>
<dbReference type="GO" id="GO:0071973">
    <property type="term" value="P:bacterial-type flagellum-dependent cell motility"/>
    <property type="evidence" value="ECO:0007669"/>
    <property type="project" value="InterPro"/>
</dbReference>
<gene>
    <name evidence="4" type="primary">fliE</name>
    <name evidence="6" type="ORF">AMD01_12430</name>
</gene>
<keyword evidence="6" id="KW-0282">Flagellum</keyword>
<keyword evidence="6" id="KW-0969">Cilium</keyword>
<dbReference type="NCBIfam" id="TIGR00205">
    <property type="entry name" value="fliE"/>
    <property type="match status" value="1"/>
</dbReference>
<dbReference type="PRINTS" id="PR01006">
    <property type="entry name" value="FLGHOOKFLIE"/>
</dbReference>
<evidence type="ECO:0000313" key="6">
    <source>
        <dbReference type="EMBL" id="KOO46702.1"/>
    </source>
</evidence>
<protein>
    <recommendedName>
        <fullName evidence="4 5">Flagellar hook-basal body complex protein FliE</fullName>
    </recommendedName>
</protein>
<evidence type="ECO:0000256" key="4">
    <source>
        <dbReference type="HAMAP-Rule" id="MF_00724"/>
    </source>
</evidence>
<dbReference type="OrthoDB" id="9812413at2"/>
<dbReference type="EMBL" id="LILC01000013">
    <property type="protein sequence ID" value="KOO46702.1"/>
    <property type="molecule type" value="Genomic_DNA"/>
</dbReference>
<keyword evidence="3 4" id="KW-0975">Bacterial flagellum</keyword>
<dbReference type="PANTHER" id="PTHR34653:SF1">
    <property type="entry name" value="FLAGELLAR HOOK-BASAL BODY COMPLEX PROTEIN FLIE"/>
    <property type="match status" value="1"/>
</dbReference>
<dbReference type="GO" id="GO:0005198">
    <property type="term" value="F:structural molecule activity"/>
    <property type="evidence" value="ECO:0007669"/>
    <property type="project" value="UniProtKB-UniRule"/>
</dbReference>
<dbReference type="GO" id="GO:0009425">
    <property type="term" value="C:bacterial-type flagellum basal body"/>
    <property type="evidence" value="ECO:0007669"/>
    <property type="project" value="UniProtKB-SubCell"/>
</dbReference>
<dbReference type="PANTHER" id="PTHR34653">
    <property type="match status" value="1"/>
</dbReference>
<dbReference type="RefSeq" id="WP_053401781.1">
    <property type="nucleotide sequence ID" value="NZ_JAUKEN010000001.1"/>
</dbReference>
<name>A0A0M0L748_9BACI</name>
<proteinExistence type="inferred from homology"/>
<keyword evidence="7" id="KW-1185">Reference proteome</keyword>